<dbReference type="KEGG" id="spar:SPRG_21623"/>
<feature type="compositionally biased region" description="Low complexity" evidence="1">
    <location>
        <begin position="191"/>
        <end position="208"/>
    </location>
</feature>
<reference evidence="2 3" key="1">
    <citation type="journal article" date="2013" name="PLoS Genet.">
        <title>Distinctive expansion of potential virulence genes in the genome of the oomycete fish pathogen Saprolegnia parasitica.</title>
        <authorList>
            <person name="Jiang R.H."/>
            <person name="de Bruijn I."/>
            <person name="Haas B.J."/>
            <person name="Belmonte R."/>
            <person name="Lobach L."/>
            <person name="Christie J."/>
            <person name="van den Ackerveken G."/>
            <person name="Bottin A."/>
            <person name="Bulone V."/>
            <person name="Diaz-Moreno S.M."/>
            <person name="Dumas B."/>
            <person name="Fan L."/>
            <person name="Gaulin E."/>
            <person name="Govers F."/>
            <person name="Grenville-Briggs L.J."/>
            <person name="Horner N.R."/>
            <person name="Levin J.Z."/>
            <person name="Mammella M."/>
            <person name="Meijer H.J."/>
            <person name="Morris P."/>
            <person name="Nusbaum C."/>
            <person name="Oome S."/>
            <person name="Phillips A.J."/>
            <person name="van Rooyen D."/>
            <person name="Rzeszutek E."/>
            <person name="Saraiva M."/>
            <person name="Secombes C.J."/>
            <person name="Seidl M.F."/>
            <person name="Snel B."/>
            <person name="Stassen J.H."/>
            <person name="Sykes S."/>
            <person name="Tripathy S."/>
            <person name="van den Berg H."/>
            <person name="Vega-Arreguin J.C."/>
            <person name="Wawra S."/>
            <person name="Young S.K."/>
            <person name="Zeng Q."/>
            <person name="Dieguez-Uribeondo J."/>
            <person name="Russ C."/>
            <person name="Tyler B.M."/>
            <person name="van West P."/>
        </authorList>
    </citation>
    <scope>NUCLEOTIDE SEQUENCE [LARGE SCALE GENOMIC DNA]</scope>
    <source>
        <strain evidence="2 3">CBS 223.65</strain>
    </source>
</reference>
<dbReference type="GeneID" id="24142267"/>
<name>A0A067BQ85_SAPPC</name>
<dbReference type="OrthoDB" id="75554at2759"/>
<dbReference type="RefSeq" id="XP_012210353.1">
    <property type="nucleotide sequence ID" value="XM_012354963.1"/>
</dbReference>
<gene>
    <name evidence="2" type="ORF">SPRG_21623</name>
</gene>
<evidence type="ECO:0000256" key="1">
    <source>
        <dbReference type="SAM" id="MobiDB-lite"/>
    </source>
</evidence>
<proteinExistence type="predicted"/>
<organism evidence="2 3">
    <name type="scientific">Saprolegnia parasitica (strain CBS 223.65)</name>
    <dbReference type="NCBI Taxonomy" id="695850"/>
    <lineage>
        <taxon>Eukaryota</taxon>
        <taxon>Sar</taxon>
        <taxon>Stramenopiles</taxon>
        <taxon>Oomycota</taxon>
        <taxon>Saprolegniomycetes</taxon>
        <taxon>Saprolegniales</taxon>
        <taxon>Saprolegniaceae</taxon>
        <taxon>Saprolegnia</taxon>
    </lineage>
</organism>
<feature type="non-terminal residue" evidence="2">
    <location>
        <position position="1"/>
    </location>
</feature>
<dbReference type="VEuPathDB" id="FungiDB:SPRG_21623"/>
<evidence type="ECO:0000313" key="2">
    <source>
        <dbReference type="EMBL" id="KDO18940.1"/>
    </source>
</evidence>
<protein>
    <submittedName>
        <fullName evidence="2">Uncharacterized protein</fullName>
    </submittedName>
</protein>
<sequence length="208" mass="21891">PVAQTPPSGANSETDTLGADAAARSALKAALDECDAYDRAGPASAAVAPAAFAATIEDKYLRATLAPLPTTPFVALARKRLQRRLSEYVADVAIVRTPSSAGDLEAFGRDIRAVLTSLQDQTSNQRTHDESDSLSAHVQCTKQPAATGQAALLAKLATLPKAQLQKLPKAQQELVAFSKRYQQVLSMAPATSHSCRHTPSSSSSAPRQ</sequence>
<dbReference type="EMBL" id="KK583382">
    <property type="protein sequence ID" value="KDO18940.1"/>
    <property type="molecule type" value="Genomic_DNA"/>
</dbReference>
<feature type="region of interest" description="Disordered" evidence="1">
    <location>
        <begin position="188"/>
        <end position="208"/>
    </location>
</feature>
<keyword evidence="3" id="KW-1185">Reference proteome</keyword>
<dbReference type="Proteomes" id="UP000030745">
    <property type="component" value="Unassembled WGS sequence"/>
</dbReference>
<dbReference type="AlphaFoldDB" id="A0A067BQ85"/>
<evidence type="ECO:0000313" key="3">
    <source>
        <dbReference type="Proteomes" id="UP000030745"/>
    </source>
</evidence>
<accession>A0A067BQ85</accession>